<keyword evidence="8" id="KW-0406">Ion transport</keyword>
<dbReference type="InterPro" id="IPR051535">
    <property type="entry name" value="Siderophore_ABC-ATPase"/>
</dbReference>
<name>A0ABT0UQG5_9ACTN</name>
<dbReference type="SMART" id="SM00382">
    <property type="entry name" value="AAA"/>
    <property type="match status" value="1"/>
</dbReference>
<keyword evidence="3" id="KW-1003">Cell membrane</keyword>
<evidence type="ECO:0000256" key="1">
    <source>
        <dbReference type="ARBA" id="ARBA00004202"/>
    </source>
</evidence>
<keyword evidence="2" id="KW-0813">Transport</keyword>
<dbReference type="Gene3D" id="3.40.50.300">
    <property type="entry name" value="P-loop containing nucleotide triphosphate hydrolases"/>
    <property type="match status" value="1"/>
</dbReference>
<dbReference type="Pfam" id="PF00005">
    <property type="entry name" value="ABC_tran"/>
    <property type="match status" value="1"/>
</dbReference>
<comment type="caution">
    <text evidence="12">The sequence shown here is derived from an EMBL/GenBank/DDBJ whole genome shotgun (WGS) entry which is preliminary data.</text>
</comment>
<feature type="domain" description="ABC transporter" evidence="11">
    <location>
        <begin position="23"/>
        <end position="258"/>
    </location>
</feature>
<evidence type="ECO:0000256" key="10">
    <source>
        <dbReference type="SAM" id="MobiDB-lite"/>
    </source>
</evidence>
<keyword evidence="7" id="KW-0408">Iron</keyword>
<feature type="region of interest" description="Disordered" evidence="10">
    <location>
        <begin position="307"/>
        <end position="347"/>
    </location>
</feature>
<sequence>MTDQKRTDEQPPDDTAVAAQPRLVVDEATIGYDRTVISEHLSVRIPDGSFTAIIGPNGCGKSTLLRALARVLTPRAGRVLLDGRAISTYRSKEIARRMGLLPQTSLAPDGIRVADLVARGRAPYQSLVHQWRPSDEDAVAAAMRATRLTELSGRLVDELSGGQRQRVWVAMLLAQQTPIVLLDEPTTFLDIAHQYELMELFRTFHDQGKTIVTVLHDLNQAARYADHLVVMNNGGIVTTGRPGEVITAELIEEVFGLRSLVVPDPVTGTPMVVPLDPRAAPAQPVPPVAPVRPVRPVVTAQPVPPVAPGVPVQPGGTDTPGVLDVDASVAGPVPSTSPITADIHPEK</sequence>
<evidence type="ECO:0000256" key="6">
    <source>
        <dbReference type="ARBA" id="ARBA00022840"/>
    </source>
</evidence>
<dbReference type="CDD" id="cd03214">
    <property type="entry name" value="ABC_Iron-Siderophores_B12_Hemin"/>
    <property type="match status" value="1"/>
</dbReference>
<comment type="subcellular location">
    <subcellularLocation>
        <location evidence="1">Cell membrane</location>
        <topology evidence="1">Peripheral membrane protein</topology>
    </subcellularLocation>
</comment>
<evidence type="ECO:0000313" key="12">
    <source>
        <dbReference type="EMBL" id="MCM2389618.1"/>
    </source>
</evidence>
<keyword evidence="5" id="KW-0547">Nucleotide-binding</keyword>
<keyword evidence="4" id="KW-0410">Iron transport</keyword>
<dbReference type="PANTHER" id="PTHR42771:SF12">
    <property type="entry name" value="FE(3+) DICITRATE TRANSPORT ATP-BINDING PROTEIN FECE-RELATED"/>
    <property type="match status" value="1"/>
</dbReference>
<keyword evidence="13" id="KW-1185">Reference proteome</keyword>
<keyword evidence="9" id="KW-0472">Membrane</keyword>
<dbReference type="InterPro" id="IPR017871">
    <property type="entry name" value="ABC_transporter-like_CS"/>
</dbReference>
<gene>
    <name evidence="12" type="ORF">NBG84_15175</name>
</gene>
<evidence type="ECO:0000256" key="3">
    <source>
        <dbReference type="ARBA" id="ARBA00022475"/>
    </source>
</evidence>
<dbReference type="InterPro" id="IPR003593">
    <property type="entry name" value="AAA+_ATPase"/>
</dbReference>
<evidence type="ECO:0000313" key="13">
    <source>
        <dbReference type="Proteomes" id="UP001431429"/>
    </source>
</evidence>
<dbReference type="Proteomes" id="UP001431429">
    <property type="component" value="Unassembled WGS sequence"/>
</dbReference>
<reference evidence="12" key="1">
    <citation type="submission" date="2022-06" db="EMBL/GenBank/DDBJ databases">
        <title>Genome public.</title>
        <authorList>
            <person name="Sun Q."/>
        </authorList>
    </citation>
    <scope>NUCLEOTIDE SEQUENCE</scope>
    <source>
        <strain evidence="12">CWNU-1</strain>
    </source>
</reference>
<dbReference type="GO" id="GO:0005524">
    <property type="term" value="F:ATP binding"/>
    <property type="evidence" value="ECO:0007669"/>
    <property type="project" value="UniProtKB-KW"/>
</dbReference>
<evidence type="ECO:0000256" key="4">
    <source>
        <dbReference type="ARBA" id="ARBA00022496"/>
    </source>
</evidence>
<evidence type="ECO:0000256" key="2">
    <source>
        <dbReference type="ARBA" id="ARBA00022448"/>
    </source>
</evidence>
<evidence type="ECO:0000256" key="7">
    <source>
        <dbReference type="ARBA" id="ARBA00023004"/>
    </source>
</evidence>
<evidence type="ECO:0000256" key="8">
    <source>
        <dbReference type="ARBA" id="ARBA00023065"/>
    </source>
</evidence>
<evidence type="ECO:0000256" key="5">
    <source>
        <dbReference type="ARBA" id="ARBA00022741"/>
    </source>
</evidence>
<accession>A0ABT0UQG5</accession>
<dbReference type="InterPro" id="IPR027417">
    <property type="entry name" value="P-loop_NTPase"/>
</dbReference>
<dbReference type="PROSITE" id="PS50893">
    <property type="entry name" value="ABC_TRANSPORTER_2"/>
    <property type="match status" value="1"/>
</dbReference>
<keyword evidence="6 12" id="KW-0067">ATP-binding</keyword>
<protein>
    <submittedName>
        <fullName evidence="12">ABC transporter ATP-binding protein</fullName>
    </submittedName>
</protein>
<dbReference type="SUPFAM" id="SSF52540">
    <property type="entry name" value="P-loop containing nucleoside triphosphate hydrolases"/>
    <property type="match status" value="1"/>
</dbReference>
<dbReference type="InterPro" id="IPR003439">
    <property type="entry name" value="ABC_transporter-like_ATP-bd"/>
</dbReference>
<organism evidence="12 13">
    <name type="scientific">Streptomyces albipurpureus</name>
    <dbReference type="NCBI Taxonomy" id="2897419"/>
    <lineage>
        <taxon>Bacteria</taxon>
        <taxon>Bacillati</taxon>
        <taxon>Actinomycetota</taxon>
        <taxon>Actinomycetes</taxon>
        <taxon>Kitasatosporales</taxon>
        <taxon>Streptomycetaceae</taxon>
        <taxon>Streptomyces</taxon>
    </lineage>
</organism>
<dbReference type="PROSITE" id="PS00211">
    <property type="entry name" value="ABC_TRANSPORTER_1"/>
    <property type="match status" value="1"/>
</dbReference>
<proteinExistence type="predicted"/>
<dbReference type="PANTHER" id="PTHR42771">
    <property type="entry name" value="IRON(3+)-HYDROXAMATE IMPORT ATP-BINDING PROTEIN FHUC"/>
    <property type="match status" value="1"/>
</dbReference>
<evidence type="ECO:0000256" key="9">
    <source>
        <dbReference type="ARBA" id="ARBA00023136"/>
    </source>
</evidence>
<dbReference type="EMBL" id="JAMQAW010000011">
    <property type="protein sequence ID" value="MCM2389618.1"/>
    <property type="molecule type" value="Genomic_DNA"/>
</dbReference>
<evidence type="ECO:0000259" key="11">
    <source>
        <dbReference type="PROSITE" id="PS50893"/>
    </source>
</evidence>